<dbReference type="SUPFAM" id="SSF56601">
    <property type="entry name" value="beta-lactamase/transpeptidase-like"/>
    <property type="match status" value="1"/>
</dbReference>
<keyword evidence="3" id="KW-1133">Transmembrane helix</keyword>
<dbReference type="Gene3D" id="3.40.710.10">
    <property type="entry name" value="DD-peptidase/beta-lactamase superfamily"/>
    <property type="match status" value="1"/>
</dbReference>
<dbReference type="STRING" id="1801754.A3D42_01165"/>
<keyword evidence="2 3" id="KW-0472">Membrane</keyword>
<comment type="subcellular location">
    <subcellularLocation>
        <location evidence="1">Membrane</location>
    </subcellularLocation>
</comment>
<dbReference type="InterPro" id="IPR036138">
    <property type="entry name" value="PBP_dimer_sf"/>
</dbReference>
<dbReference type="Pfam" id="PF03717">
    <property type="entry name" value="PBP_dimer"/>
    <property type="match status" value="1"/>
</dbReference>
<sequence length="569" mass="63136">MILRRFKKNRIKNTLVDPDEIFLDSTNLQNFDRQQFEGRIEKPISKKTAAGLGIFFLIFILTFLGRLGYLQIKKGEAYYKRSENNTLERAIIFAERGIIYDRNKKELAWNQKMGHEGGGGSKFGIRAYLKDGFAHLLGYVSYPAQDKSGNYWQGEFKGIDGLEKQYDTILQGKNGSKIVERDAYGKIHSENIVNAPKRGQDLITAIDASIQAKLFSLIKEASQKSTFVGGAGILLDAKNGEVLAVTSYPEYDPEILSLGKDTKIINGYLADKRGVFIDRTISGLYAPGSIVKPIFALGALVENIINPKKEILSIGEISIPNPYIKGEFSVFKDWKAHGWTNMQEALAVSSDVYFYTIGGGFESQKGLGISNLEKYARLFGVGEKTGIDLPDEKSGTIPSPEWKEKNFKGDPWRIGDTYNTSIGQYGFQVTPMEMSRVAAAIANGGTLISPHIMNLEALPPSGDLVSKLDFNKEYLDIVHEGMRGAVTYGTAVALNVPYVKVAAKTGTAELGLAKNKINSWVIGFFPYENPRYVFTILMESGRASGLISASSIMRDLLDWMYINTPEYLK</sequence>
<dbReference type="InterPro" id="IPR001460">
    <property type="entry name" value="PCN-bd_Tpept"/>
</dbReference>
<keyword evidence="3" id="KW-0812">Transmembrane</keyword>
<gene>
    <name evidence="6" type="ORF">A3D42_01165</name>
</gene>
<name>A0A1F6W6R2_9BACT</name>
<dbReference type="Proteomes" id="UP000177777">
    <property type="component" value="Unassembled WGS sequence"/>
</dbReference>
<dbReference type="AlphaFoldDB" id="A0A1F6W6R2"/>
<feature type="domain" description="Penicillin-binding protein transpeptidase" evidence="4">
    <location>
        <begin position="231"/>
        <end position="557"/>
    </location>
</feature>
<evidence type="ECO:0000259" key="5">
    <source>
        <dbReference type="Pfam" id="PF03717"/>
    </source>
</evidence>
<evidence type="ECO:0008006" key="8">
    <source>
        <dbReference type="Google" id="ProtNLM"/>
    </source>
</evidence>
<evidence type="ECO:0000313" key="7">
    <source>
        <dbReference type="Proteomes" id="UP000177777"/>
    </source>
</evidence>
<protein>
    <recommendedName>
        <fullName evidence="8">Penicillin-binding protein 2</fullName>
    </recommendedName>
</protein>
<evidence type="ECO:0000259" key="4">
    <source>
        <dbReference type="Pfam" id="PF00905"/>
    </source>
</evidence>
<dbReference type="GO" id="GO:0008658">
    <property type="term" value="F:penicillin binding"/>
    <property type="evidence" value="ECO:0007669"/>
    <property type="project" value="InterPro"/>
</dbReference>
<organism evidence="6 7">
    <name type="scientific">Candidatus Nomurabacteria bacterium RIFCSPHIGHO2_02_FULL_41_18</name>
    <dbReference type="NCBI Taxonomy" id="1801754"/>
    <lineage>
        <taxon>Bacteria</taxon>
        <taxon>Candidatus Nomuraibacteriota</taxon>
    </lineage>
</organism>
<dbReference type="GO" id="GO:0071555">
    <property type="term" value="P:cell wall organization"/>
    <property type="evidence" value="ECO:0007669"/>
    <property type="project" value="TreeGrafter"/>
</dbReference>
<evidence type="ECO:0000256" key="2">
    <source>
        <dbReference type="ARBA" id="ARBA00023136"/>
    </source>
</evidence>
<feature type="transmembrane region" description="Helical" evidence="3">
    <location>
        <begin position="49"/>
        <end position="69"/>
    </location>
</feature>
<dbReference type="InterPro" id="IPR005311">
    <property type="entry name" value="PBP_dimer"/>
</dbReference>
<dbReference type="InterPro" id="IPR050515">
    <property type="entry name" value="Beta-lactam/transpept"/>
</dbReference>
<reference evidence="6 7" key="1">
    <citation type="journal article" date="2016" name="Nat. Commun.">
        <title>Thousands of microbial genomes shed light on interconnected biogeochemical processes in an aquifer system.</title>
        <authorList>
            <person name="Anantharaman K."/>
            <person name="Brown C.T."/>
            <person name="Hug L.A."/>
            <person name="Sharon I."/>
            <person name="Castelle C.J."/>
            <person name="Probst A.J."/>
            <person name="Thomas B.C."/>
            <person name="Singh A."/>
            <person name="Wilkins M.J."/>
            <person name="Karaoz U."/>
            <person name="Brodie E.L."/>
            <person name="Williams K.H."/>
            <person name="Hubbard S.S."/>
            <person name="Banfield J.F."/>
        </authorList>
    </citation>
    <scope>NUCLEOTIDE SEQUENCE [LARGE SCALE GENOMIC DNA]</scope>
</reference>
<dbReference type="Pfam" id="PF00905">
    <property type="entry name" value="Transpeptidase"/>
    <property type="match status" value="1"/>
</dbReference>
<dbReference type="PANTHER" id="PTHR30627">
    <property type="entry name" value="PEPTIDOGLYCAN D,D-TRANSPEPTIDASE"/>
    <property type="match status" value="1"/>
</dbReference>
<evidence type="ECO:0000313" key="6">
    <source>
        <dbReference type="EMBL" id="OGI77589.1"/>
    </source>
</evidence>
<dbReference type="EMBL" id="MFUE01000013">
    <property type="protein sequence ID" value="OGI77589.1"/>
    <property type="molecule type" value="Genomic_DNA"/>
</dbReference>
<dbReference type="GO" id="GO:0005886">
    <property type="term" value="C:plasma membrane"/>
    <property type="evidence" value="ECO:0007669"/>
    <property type="project" value="TreeGrafter"/>
</dbReference>
<evidence type="ECO:0000256" key="3">
    <source>
        <dbReference type="SAM" id="Phobius"/>
    </source>
</evidence>
<dbReference type="Gene3D" id="3.90.1310.10">
    <property type="entry name" value="Penicillin-binding protein 2a (Domain 2)"/>
    <property type="match status" value="1"/>
</dbReference>
<dbReference type="InterPro" id="IPR012338">
    <property type="entry name" value="Beta-lactam/transpept-like"/>
</dbReference>
<proteinExistence type="predicted"/>
<accession>A0A1F6W6R2</accession>
<feature type="domain" description="Penicillin-binding protein dimerisation" evidence="5">
    <location>
        <begin position="125"/>
        <end position="190"/>
    </location>
</feature>
<evidence type="ECO:0000256" key="1">
    <source>
        <dbReference type="ARBA" id="ARBA00004370"/>
    </source>
</evidence>
<comment type="caution">
    <text evidence="6">The sequence shown here is derived from an EMBL/GenBank/DDBJ whole genome shotgun (WGS) entry which is preliminary data.</text>
</comment>
<dbReference type="SUPFAM" id="SSF56519">
    <property type="entry name" value="Penicillin binding protein dimerisation domain"/>
    <property type="match status" value="1"/>
</dbReference>